<evidence type="ECO:0000256" key="2">
    <source>
        <dbReference type="ARBA" id="ARBA00023015"/>
    </source>
</evidence>
<keyword evidence="4" id="KW-0804">Transcription</keyword>
<evidence type="ECO:0000256" key="1">
    <source>
        <dbReference type="ARBA" id="ARBA00022553"/>
    </source>
</evidence>
<dbReference type="SUPFAM" id="SSF46894">
    <property type="entry name" value="C-terminal effector domain of the bipartite response regulators"/>
    <property type="match status" value="1"/>
</dbReference>
<reference evidence="9 12" key="3">
    <citation type="submission" date="2016-10" db="EMBL/GenBank/DDBJ databases">
        <title>Genome sequence of Nocardia seriolae strain EM150506, isolated from Anguila japonica.</title>
        <authorList>
            <person name="Han H.-J."/>
        </authorList>
    </citation>
    <scope>NUCLEOTIDE SEQUENCE [LARGE SCALE GENOMIC DNA]</scope>
    <source>
        <strain evidence="9 12">EM150506</strain>
    </source>
</reference>
<reference evidence="10 11" key="2">
    <citation type="journal article" date="2016" name="Genome Announc.">
        <title>Draft Genome Sequence of Erythromycin- and Oxytetracycline-Sensitive Nocardia seriolae Strain U-1 (NBRC 110359).</title>
        <authorList>
            <person name="Imajoh M."/>
            <person name="Sukeda M."/>
            <person name="Shimizu M."/>
            <person name="Yamane J."/>
            <person name="Ohnishi K."/>
            <person name="Oshima S."/>
        </authorList>
    </citation>
    <scope>NUCLEOTIDE SEQUENCE [LARGE SCALE GENOMIC DNA]</scope>
    <source>
        <strain evidence="10 11">U-1</strain>
    </source>
</reference>
<dbReference type="GO" id="GO:0005829">
    <property type="term" value="C:cytosol"/>
    <property type="evidence" value="ECO:0007669"/>
    <property type="project" value="TreeGrafter"/>
</dbReference>
<dbReference type="EMBL" id="BBYQ01000139">
    <property type="protein sequence ID" value="GAP32054.1"/>
    <property type="molecule type" value="Genomic_DNA"/>
</dbReference>
<evidence type="ECO:0000256" key="5">
    <source>
        <dbReference type="PROSITE-ProRule" id="PRU00169"/>
    </source>
</evidence>
<dbReference type="InterPro" id="IPR001789">
    <property type="entry name" value="Sig_transdc_resp-reg_receiver"/>
</dbReference>
<keyword evidence="11" id="KW-1185">Reference proteome</keyword>
<dbReference type="CDD" id="cd00383">
    <property type="entry name" value="trans_reg_C"/>
    <property type="match status" value="1"/>
</dbReference>
<dbReference type="InterPro" id="IPR001867">
    <property type="entry name" value="OmpR/PhoB-type_DNA-bd"/>
</dbReference>
<feature type="DNA-binding region" description="OmpR/PhoB-type" evidence="6">
    <location>
        <begin position="149"/>
        <end position="243"/>
    </location>
</feature>
<evidence type="ECO:0000256" key="4">
    <source>
        <dbReference type="ARBA" id="ARBA00023163"/>
    </source>
</evidence>
<evidence type="ECO:0000256" key="6">
    <source>
        <dbReference type="PROSITE-ProRule" id="PRU01091"/>
    </source>
</evidence>
<evidence type="ECO:0000259" key="8">
    <source>
        <dbReference type="PROSITE" id="PS51755"/>
    </source>
</evidence>
<dbReference type="GO" id="GO:0000156">
    <property type="term" value="F:phosphorelay response regulator activity"/>
    <property type="evidence" value="ECO:0007669"/>
    <property type="project" value="TreeGrafter"/>
</dbReference>
<dbReference type="GO" id="GO:0000976">
    <property type="term" value="F:transcription cis-regulatory region binding"/>
    <property type="evidence" value="ECO:0007669"/>
    <property type="project" value="TreeGrafter"/>
</dbReference>
<keyword evidence="2" id="KW-0805">Transcription regulation</keyword>
<name>A0A0B8NJW2_9NOCA</name>
<reference evidence="11" key="1">
    <citation type="submission" date="2015-07" db="EMBL/GenBank/DDBJ databases">
        <title>Nocardia seriolae U-1 whole genome shotgun sequence.</title>
        <authorList>
            <person name="Imajoh M."/>
            <person name="Fukumoto Y."/>
            <person name="Sukeda M."/>
            <person name="Yamane J."/>
            <person name="Yamasaki K."/>
            <person name="Shimizu M."/>
            <person name="Ohnishi K."/>
            <person name="Oshima S."/>
        </authorList>
    </citation>
    <scope>NUCLEOTIDE SEQUENCE [LARGE SCALE GENOMIC DNA]</scope>
    <source>
        <strain evidence="11">U-1</strain>
    </source>
</reference>
<dbReference type="SMART" id="SM00862">
    <property type="entry name" value="Trans_reg_C"/>
    <property type="match status" value="1"/>
</dbReference>
<dbReference type="GeneID" id="93369699"/>
<dbReference type="Proteomes" id="UP000037179">
    <property type="component" value="Unassembled WGS sequence"/>
</dbReference>
<evidence type="ECO:0000313" key="12">
    <source>
        <dbReference type="Proteomes" id="UP000180166"/>
    </source>
</evidence>
<dbReference type="Pfam" id="PF00072">
    <property type="entry name" value="Response_reg"/>
    <property type="match status" value="1"/>
</dbReference>
<dbReference type="SMART" id="SM00448">
    <property type="entry name" value="REC"/>
    <property type="match status" value="1"/>
</dbReference>
<dbReference type="PANTHER" id="PTHR48111:SF4">
    <property type="entry name" value="DNA-BINDING DUAL TRANSCRIPTIONAL REGULATOR OMPR"/>
    <property type="match status" value="1"/>
</dbReference>
<dbReference type="Gene3D" id="1.10.10.10">
    <property type="entry name" value="Winged helix-like DNA-binding domain superfamily/Winged helix DNA-binding domain"/>
    <property type="match status" value="1"/>
</dbReference>
<keyword evidence="3 6" id="KW-0238">DNA-binding</keyword>
<proteinExistence type="predicted"/>
<evidence type="ECO:0000256" key="3">
    <source>
        <dbReference type="ARBA" id="ARBA00023125"/>
    </source>
</evidence>
<dbReference type="Pfam" id="PF00486">
    <property type="entry name" value="Trans_reg_C"/>
    <property type="match status" value="1"/>
</dbReference>
<dbReference type="RefSeq" id="WP_081986268.1">
    <property type="nucleotide sequence ID" value="NZ_AP017900.1"/>
</dbReference>
<evidence type="ECO:0000313" key="11">
    <source>
        <dbReference type="Proteomes" id="UP000037179"/>
    </source>
</evidence>
<accession>A0A0B8NJW2</accession>
<evidence type="ECO:0000259" key="7">
    <source>
        <dbReference type="PROSITE" id="PS50110"/>
    </source>
</evidence>
<dbReference type="GO" id="GO:0004673">
    <property type="term" value="F:protein histidine kinase activity"/>
    <property type="evidence" value="ECO:0007669"/>
    <property type="project" value="UniProtKB-EC"/>
</dbReference>
<keyword evidence="9" id="KW-0808">Transferase</keyword>
<dbReference type="Proteomes" id="UP000180166">
    <property type="component" value="Chromosome"/>
</dbReference>
<dbReference type="CDD" id="cd17574">
    <property type="entry name" value="REC_OmpR"/>
    <property type="match status" value="1"/>
</dbReference>
<dbReference type="PROSITE" id="PS50110">
    <property type="entry name" value="RESPONSE_REGULATORY"/>
    <property type="match status" value="1"/>
</dbReference>
<dbReference type="Gene3D" id="3.40.50.2300">
    <property type="match status" value="1"/>
</dbReference>
<protein>
    <submittedName>
        <fullName evidence="10">Chemotaxis protein CheY</fullName>
    </submittedName>
    <submittedName>
        <fullName evidence="9">Histidine kinase</fullName>
        <ecNumber evidence="9">2.7.13.3</ecNumber>
    </submittedName>
</protein>
<dbReference type="InterPro" id="IPR036388">
    <property type="entry name" value="WH-like_DNA-bd_sf"/>
</dbReference>
<dbReference type="PROSITE" id="PS51755">
    <property type="entry name" value="OMPR_PHOB"/>
    <property type="match status" value="1"/>
</dbReference>
<feature type="modified residue" description="4-aspartylphosphate" evidence="5">
    <location>
        <position position="71"/>
    </location>
</feature>
<evidence type="ECO:0000313" key="10">
    <source>
        <dbReference type="EMBL" id="GAP32054.1"/>
    </source>
</evidence>
<keyword evidence="9" id="KW-0418">Kinase</keyword>
<keyword evidence="1 5" id="KW-0597">Phosphoprotein</keyword>
<dbReference type="InterPro" id="IPR011006">
    <property type="entry name" value="CheY-like_superfamily"/>
</dbReference>
<dbReference type="PANTHER" id="PTHR48111">
    <property type="entry name" value="REGULATOR OF RPOS"/>
    <property type="match status" value="1"/>
</dbReference>
<dbReference type="GO" id="GO:0006355">
    <property type="term" value="P:regulation of DNA-templated transcription"/>
    <property type="evidence" value="ECO:0007669"/>
    <property type="project" value="InterPro"/>
</dbReference>
<gene>
    <name evidence="9" type="primary">barA</name>
    <name evidence="9" type="ORF">NS506_06800</name>
    <name evidence="10" type="ORF">NSK11_contig00139-0014</name>
</gene>
<evidence type="ECO:0000313" key="9">
    <source>
        <dbReference type="EMBL" id="APB00831.1"/>
    </source>
</evidence>
<dbReference type="SUPFAM" id="SSF52172">
    <property type="entry name" value="CheY-like"/>
    <property type="match status" value="1"/>
</dbReference>
<organism evidence="9 12">
    <name type="scientific">Nocardia seriolae</name>
    <dbReference type="NCBI Taxonomy" id="37332"/>
    <lineage>
        <taxon>Bacteria</taxon>
        <taxon>Bacillati</taxon>
        <taxon>Actinomycetota</taxon>
        <taxon>Actinomycetes</taxon>
        <taxon>Mycobacteriales</taxon>
        <taxon>Nocardiaceae</taxon>
        <taxon>Nocardia</taxon>
    </lineage>
</organism>
<sequence>MTRDIDLDAEFAPPFPVERRATVLVADRDELSRKLLRRSLEADGLRVVEASTGYDALPVATSTGIDLAVLDAGLPGTGGLDICRRIRSAGLRPDTPVILVSAHDTEHDRVLGFEAGADDYLGKPIGPREFGLRAAALLRRSRRAVQPARPALRDGAVEVWPESRLVLVAGTPVRFTEREFQLLAFLLAHPRQVFGRDQLLARVWGWEYGDMSTVAVYVKRLRAKLGAHHRVETVWGRGYAWGRSDLAWSQTYAGSGAEATAAG</sequence>
<dbReference type="InterPro" id="IPR039420">
    <property type="entry name" value="WalR-like"/>
</dbReference>
<dbReference type="InterPro" id="IPR016032">
    <property type="entry name" value="Sig_transdc_resp-reg_C-effctor"/>
</dbReference>
<dbReference type="GO" id="GO:0032993">
    <property type="term" value="C:protein-DNA complex"/>
    <property type="evidence" value="ECO:0007669"/>
    <property type="project" value="TreeGrafter"/>
</dbReference>
<dbReference type="EMBL" id="CP017839">
    <property type="protein sequence ID" value="APB00831.1"/>
    <property type="molecule type" value="Genomic_DNA"/>
</dbReference>
<feature type="domain" description="Response regulatory" evidence="7">
    <location>
        <begin position="22"/>
        <end position="138"/>
    </location>
</feature>
<feature type="domain" description="OmpR/PhoB-type" evidence="8">
    <location>
        <begin position="149"/>
        <end position="243"/>
    </location>
</feature>
<dbReference type="OrthoDB" id="5243815at2"/>
<dbReference type="AlphaFoldDB" id="A0A0B8NJW2"/>
<dbReference type="EC" id="2.7.13.3" evidence="9"/>
<dbReference type="KEGG" id="nsr:NS506_06800"/>